<accession>A0ABX2NQU0</accession>
<proteinExistence type="predicted"/>
<dbReference type="Proteomes" id="UP000821598">
    <property type="component" value="Unassembled WGS sequence"/>
</dbReference>
<evidence type="ECO:0008006" key="3">
    <source>
        <dbReference type="Google" id="ProtNLM"/>
    </source>
</evidence>
<protein>
    <recommendedName>
        <fullName evidence="3">Plastocyanin-like domain-containing protein</fullName>
    </recommendedName>
</protein>
<sequence>MYQYDDPTVVSTLPTPAAAGTAGYFTDGNPASGAPATIMRSDFMNMIMMELLNVVQAGGLPVHPH</sequence>
<comment type="caution">
    <text evidence="1">The sequence shown here is derived from an EMBL/GenBank/DDBJ whole genome shotgun (WGS) entry which is preliminary data.</text>
</comment>
<name>A0ABX2NQU0_9BURK</name>
<organism evidence="1 2">
    <name type="scientific">Paraburkholderia youngii</name>
    <dbReference type="NCBI Taxonomy" id="2782701"/>
    <lineage>
        <taxon>Bacteria</taxon>
        <taxon>Pseudomonadati</taxon>
        <taxon>Pseudomonadota</taxon>
        <taxon>Betaproteobacteria</taxon>
        <taxon>Burkholderiales</taxon>
        <taxon>Burkholderiaceae</taxon>
        <taxon>Paraburkholderia</taxon>
    </lineage>
</organism>
<evidence type="ECO:0000313" key="1">
    <source>
        <dbReference type="EMBL" id="NVI06345.1"/>
    </source>
</evidence>
<evidence type="ECO:0000313" key="2">
    <source>
        <dbReference type="Proteomes" id="UP000821598"/>
    </source>
</evidence>
<dbReference type="RefSeq" id="WP_176367808.1">
    <property type="nucleotide sequence ID" value="NZ_VOMC01000023.1"/>
</dbReference>
<gene>
    <name evidence="1" type="ORF">FSB64_21755</name>
</gene>
<keyword evidence="2" id="KW-1185">Reference proteome</keyword>
<dbReference type="EMBL" id="VOMC01000023">
    <property type="protein sequence ID" value="NVI06345.1"/>
    <property type="molecule type" value="Genomic_DNA"/>
</dbReference>
<reference evidence="1 2" key="1">
    <citation type="submission" date="2019-08" db="EMBL/GenBank/DDBJ databases">
        <title>Paraburkholderia simonii sp. nov. and P. youngii sp. nov. Brazilian and Mexican Mimosa-associated rhizobia.</title>
        <authorList>
            <person name="Mavima L."/>
            <person name="Beukes C.W."/>
            <person name="Palmer M."/>
            <person name="De Meyer S.E."/>
            <person name="James E.K."/>
            <person name="Maluk M."/>
            <person name="Avontuur J.R."/>
            <person name="Chan W.Y."/>
            <person name="Venter S.N."/>
            <person name="Steenkamp E.T."/>
        </authorList>
    </citation>
    <scope>NUCLEOTIDE SEQUENCE [LARGE SCALE GENOMIC DNA]</scope>
    <source>
        <strain evidence="1 2">JPY454</strain>
    </source>
</reference>